<dbReference type="InterPro" id="IPR029058">
    <property type="entry name" value="AB_hydrolase_fold"/>
</dbReference>
<protein>
    <submittedName>
        <fullName evidence="3">Alpha/beta hydrolase fold</fullName>
    </submittedName>
</protein>
<dbReference type="Gene3D" id="3.40.50.1820">
    <property type="entry name" value="alpha/beta hydrolase"/>
    <property type="match status" value="1"/>
</dbReference>
<dbReference type="PRINTS" id="PR00111">
    <property type="entry name" value="ABHYDROLASE"/>
</dbReference>
<keyword evidence="4" id="KW-1185">Reference proteome</keyword>
<proteinExistence type="predicted"/>
<evidence type="ECO:0000313" key="3">
    <source>
        <dbReference type="EMBL" id="GAC16232.1"/>
    </source>
</evidence>
<dbReference type="EMBL" id="BAEN01000068">
    <property type="protein sequence ID" value="GAC16232.1"/>
    <property type="molecule type" value="Genomic_DNA"/>
</dbReference>
<evidence type="ECO:0000256" key="1">
    <source>
        <dbReference type="SAM" id="Phobius"/>
    </source>
</evidence>
<comment type="caution">
    <text evidence="3">The sequence shown here is derived from an EMBL/GenBank/DDBJ whole genome shotgun (WGS) entry which is preliminary data.</text>
</comment>
<dbReference type="eggNOG" id="COG0596">
    <property type="taxonomic scope" value="Bacteria"/>
</dbReference>
<evidence type="ECO:0000259" key="2">
    <source>
        <dbReference type="Pfam" id="PF00561"/>
    </source>
</evidence>
<keyword evidence="1" id="KW-0472">Membrane</keyword>
<dbReference type="Pfam" id="PF00561">
    <property type="entry name" value="Abhydrolase_1"/>
    <property type="match status" value="1"/>
</dbReference>
<dbReference type="STRING" id="1127673.GLIP_3621"/>
<feature type="transmembrane region" description="Helical" evidence="1">
    <location>
        <begin position="7"/>
        <end position="26"/>
    </location>
</feature>
<dbReference type="InterPro" id="IPR000073">
    <property type="entry name" value="AB_hydrolase_1"/>
</dbReference>
<dbReference type="AlphaFoldDB" id="K6YDF9"/>
<keyword evidence="1" id="KW-1133">Transmembrane helix</keyword>
<keyword evidence="3" id="KW-0378">Hydrolase</keyword>
<reference evidence="3 4" key="1">
    <citation type="journal article" date="2017" name="Antonie Van Leeuwenhoek">
        <title>Rhizobium rhizosphaerae sp. nov., a novel species isolated from rice rhizosphere.</title>
        <authorList>
            <person name="Zhao J.J."/>
            <person name="Zhang J."/>
            <person name="Zhang R.J."/>
            <person name="Zhang C.W."/>
            <person name="Yin H.Q."/>
            <person name="Zhang X.X."/>
        </authorList>
    </citation>
    <scope>NUCLEOTIDE SEQUENCE [LARGE SCALE GENOMIC DNA]</scope>
    <source>
        <strain evidence="3 4">E3</strain>
    </source>
</reference>
<accession>K6YDF9</accession>
<dbReference type="RefSeq" id="WP_008846034.1">
    <property type="nucleotide sequence ID" value="NZ_BAEN01000068.1"/>
</dbReference>
<dbReference type="OrthoDB" id="5853561at2"/>
<gene>
    <name evidence="3" type="ORF">GLIP_3621</name>
</gene>
<organism evidence="3 4">
    <name type="scientific">Aliiglaciecola lipolytica E3</name>
    <dbReference type="NCBI Taxonomy" id="1127673"/>
    <lineage>
        <taxon>Bacteria</taxon>
        <taxon>Pseudomonadati</taxon>
        <taxon>Pseudomonadota</taxon>
        <taxon>Gammaproteobacteria</taxon>
        <taxon>Alteromonadales</taxon>
        <taxon>Alteromonadaceae</taxon>
        <taxon>Aliiglaciecola</taxon>
    </lineage>
</organism>
<dbReference type="GO" id="GO:0016787">
    <property type="term" value="F:hydrolase activity"/>
    <property type="evidence" value="ECO:0007669"/>
    <property type="project" value="UniProtKB-KW"/>
</dbReference>
<evidence type="ECO:0000313" key="4">
    <source>
        <dbReference type="Proteomes" id="UP000006334"/>
    </source>
</evidence>
<dbReference type="PANTHER" id="PTHR46438:SF11">
    <property type="entry name" value="LIPASE-RELATED"/>
    <property type="match status" value="1"/>
</dbReference>
<dbReference type="Proteomes" id="UP000006334">
    <property type="component" value="Unassembled WGS sequence"/>
</dbReference>
<keyword evidence="1" id="KW-0812">Transmembrane</keyword>
<feature type="domain" description="AB hydrolase-1" evidence="2">
    <location>
        <begin position="67"/>
        <end position="301"/>
    </location>
</feature>
<dbReference type="SUPFAM" id="SSF53474">
    <property type="entry name" value="alpha/beta-Hydrolases"/>
    <property type="match status" value="1"/>
</dbReference>
<sequence length="315" mass="35558">MKRIIKILSAILLLLLAMYIVLLVMFQQPDKTVAELAPRWAPPPSQFVEIDGMRIHLRDEGPRQAVPIVLLHGTSASLHTWEGWVQTLKSQHRVISFDLPAFGLTGPNPQNDYSIESYSRIVIAVMDKLGVDQFVLAGNSLGGYIAWATTVFHPERVTKLVLVDASGYPYEPTSVPLAFQISRQPLLKLLIGDMLPRSLVVKSVKNVYGDTSKVTPELVDRYYQLTTRAGNRQALAERFEQTQPGPLMHRIVEIKQPTLIIWGQEDRLIPVSFGRRFQEDIENSELVIFATLGHVPHEEDPQSTVKSVMEFLDRE</sequence>
<dbReference type="PANTHER" id="PTHR46438">
    <property type="entry name" value="ALPHA/BETA-HYDROLASES SUPERFAMILY PROTEIN"/>
    <property type="match status" value="1"/>
</dbReference>
<name>K6YDF9_9ALTE</name>